<organism evidence="2 3">
    <name type="scientific">Pseudonocardia zijingensis</name>
    <dbReference type="NCBI Taxonomy" id="153376"/>
    <lineage>
        <taxon>Bacteria</taxon>
        <taxon>Bacillati</taxon>
        <taxon>Actinomycetota</taxon>
        <taxon>Actinomycetes</taxon>
        <taxon>Pseudonocardiales</taxon>
        <taxon>Pseudonocardiaceae</taxon>
        <taxon>Pseudonocardia</taxon>
    </lineage>
</organism>
<dbReference type="Pfam" id="PF18029">
    <property type="entry name" value="Glyoxalase_6"/>
    <property type="match status" value="2"/>
</dbReference>
<accession>A0ABN1Q9S6</accession>
<dbReference type="SUPFAM" id="SSF54593">
    <property type="entry name" value="Glyoxalase/Bleomycin resistance protein/Dihydroxybiphenyl dioxygenase"/>
    <property type="match status" value="2"/>
</dbReference>
<gene>
    <name evidence="2" type="ORF">GCM10009559_33560</name>
</gene>
<proteinExistence type="predicted"/>
<evidence type="ECO:0000259" key="1">
    <source>
        <dbReference type="Pfam" id="PF18029"/>
    </source>
</evidence>
<dbReference type="PANTHER" id="PTHR35908:SF1">
    <property type="entry name" value="CONSERVED PROTEIN"/>
    <property type="match status" value="1"/>
</dbReference>
<protein>
    <submittedName>
        <fullName evidence="2">VOC family protein</fullName>
    </submittedName>
</protein>
<dbReference type="InterPro" id="IPR041581">
    <property type="entry name" value="Glyoxalase_6"/>
</dbReference>
<reference evidence="2 3" key="1">
    <citation type="journal article" date="2019" name="Int. J. Syst. Evol. Microbiol.">
        <title>The Global Catalogue of Microorganisms (GCM) 10K type strain sequencing project: providing services to taxonomists for standard genome sequencing and annotation.</title>
        <authorList>
            <consortium name="The Broad Institute Genomics Platform"/>
            <consortium name="The Broad Institute Genome Sequencing Center for Infectious Disease"/>
            <person name="Wu L."/>
            <person name="Ma J."/>
        </authorList>
    </citation>
    <scope>NUCLEOTIDE SEQUENCE [LARGE SCALE GENOMIC DNA]</scope>
    <source>
        <strain evidence="2 3">JCM 11117</strain>
    </source>
</reference>
<feature type="domain" description="Glyoxalase-like" evidence="1">
    <location>
        <begin position="6"/>
        <end position="113"/>
    </location>
</feature>
<dbReference type="InterPro" id="IPR029068">
    <property type="entry name" value="Glyas_Bleomycin-R_OHBP_Dase"/>
</dbReference>
<keyword evidence="3" id="KW-1185">Reference proteome</keyword>
<feature type="domain" description="Glyoxalase-like" evidence="1">
    <location>
        <begin position="130"/>
        <end position="232"/>
    </location>
</feature>
<comment type="caution">
    <text evidence="2">The sequence shown here is derived from an EMBL/GenBank/DDBJ whole genome shotgun (WGS) entry which is preliminary data.</text>
</comment>
<evidence type="ECO:0000313" key="3">
    <source>
        <dbReference type="Proteomes" id="UP001499967"/>
    </source>
</evidence>
<dbReference type="PANTHER" id="PTHR35908">
    <property type="entry name" value="HYPOTHETICAL FUSION PROTEIN"/>
    <property type="match status" value="1"/>
</dbReference>
<name>A0ABN1Q9S6_9PSEU</name>
<dbReference type="EMBL" id="BAAAHP010000092">
    <property type="protein sequence ID" value="GAA0939230.1"/>
    <property type="molecule type" value="Genomic_DNA"/>
</dbReference>
<evidence type="ECO:0000313" key="2">
    <source>
        <dbReference type="EMBL" id="GAA0939230.1"/>
    </source>
</evidence>
<dbReference type="RefSeq" id="WP_343942340.1">
    <property type="nucleotide sequence ID" value="NZ_BAAAHP010000092.1"/>
</dbReference>
<dbReference type="Proteomes" id="UP001499967">
    <property type="component" value="Unassembled WGS sequence"/>
</dbReference>
<dbReference type="Gene3D" id="3.10.180.10">
    <property type="entry name" value="2,3-Dihydroxybiphenyl 1,2-Dioxygenase, domain 1"/>
    <property type="match status" value="2"/>
</dbReference>
<sequence>MRLENVVWDARDPRTLGLFWSAALGAEPITDGPDGFETRLPLSGDAFLDLCFGHVAEPSSAPARLHLDLAGGARQQEVVERLLGLGATPADIGQGDVPWAVLADPEGNAFCVMEDREAYRGTGPIAALPLDSADPERDAAFWAGITGWVPFDGVAGLVSLRHPSGAGPLLELCPEPEPRRGKSRLHLDVRADHEDGDPVPRVTGMGARQLTRQGELPWIVFADPSGNEFCVLPPPRG</sequence>